<keyword evidence="1" id="KW-0812">Transmembrane</keyword>
<accession>A0A9D7XPH5</accession>
<protein>
    <submittedName>
        <fullName evidence="2">Uncharacterized protein</fullName>
    </submittedName>
</protein>
<name>A0A9D7XPH5_9BACT</name>
<gene>
    <name evidence="2" type="ORF">IPP15_19330</name>
</gene>
<dbReference type="EMBL" id="JADKGY010000029">
    <property type="protein sequence ID" value="MBK9984489.1"/>
    <property type="molecule type" value="Genomic_DNA"/>
</dbReference>
<keyword evidence="1" id="KW-1133">Transmembrane helix</keyword>
<dbReference type="AlphaFoldDB" id="A0A9D7XPH5"/>
<evidence type="ECO:0000313" key="3">
    <source>
        <dbReference type="Proteomes" id="UP000808337"/>
    </source>
</evidence>
<reference evidence="2 3" key="1">
    <citation type="submission" date="2020-10" db="EMBL/GenBank/DDBJ databases">
        <title>Connecting structure to function with the recovery of over 1000 high-quality activated sludge metagenome-assembled genomes encoding full-length rRNA genes using long-read sequencing.</title>
        <authorList>
            <person name="Singleton C.M."/>
            <person name="Petriglieri F."/>
            <person name="Kristensen J.M."/>
            <person name="Kirkegaard R.H."/>
            <person name="Michaelsen T.Y."/>
            <person name="Andersen M.H."/>
            <person name="Karst S.M."/>
            <person name="Dueholm M.S."/>
            <person name="Nielsen P.H."/>
            <person name="Albertsen M."/>
        </authorList>
    </citation>
    <scope>NUCLEOTIDE SEQUENCE [LARGE SCALE GENOMIC DNA]</scope>
    <source>
        <strain evidence="2">Ribe_18-Q3-R11-54_MAXAC.273</strain>
    </source>
</reference>
<evidence type="ECO:0000313" key="2">
    <source>
        <dbReference type="EMBL" id="MBK9984489.1"/>
    </source>
</evidence>
<evidence type="ECO:0000256" key="1">
    <source>
        <dbReference type="SAM" id="Phobius"/>
    </source>
</evidence>
<proteinExistence type="predicted"/>
<comment type="caution">
    <text evidence="2">The sequence shown here is derived from an EMBL/GenBank/DDBJ whole genome shotgun (WGS) entry which is preliminary data.</text>
</comment>
<feature type="transmembrane region" description="Helical" evidence="1">
    <location>
        <begin position="39"/>
        <end position="59"/>
    </location>
</feature>
<keyword evidence="1" id="KW-0472">Membrane</keyword>
<dbReference type="Proteomes" id="UP000808337">
    <property type="component" value="Unassembled WGS sequence"/>
</dbReference>
<sequence length="69" mass="7923">MLPVSWLVGLLVTAWLPHLLVRVLTIVGIGLGIDFLRIAGIYHLLPLLYVYFFSIKNLMSAIRRLRYGR</sequence>
<organism evidence="2 3">
    <name type="scientific">Candidatus Opimibacter skivensis</name>
    <dbReference type="NCBI Taxonomy" id="2982028"/>
    <lineage>
        <taxon>Bacteria</taxon>
        <taxon>Pseudomonadati</taxon>
        <taxon>Bacteroidota</taxon>
        <taxon>Saprospiria</taxon>
        <taxon>Saprospirales</taxon>
        <taxon>Saprospiraceae</taxon>
        <taxon>Candidatus Opimibacter</taxon>
    </lineage>
</organism>
<feature type="transmembrane region" description="Helical" evidence="1">
    <location>
        <begin position="7"/>
        <end position="33"/>
    </location>
</feature>